<evidence type="ECO:0000313" key="5">
    <source>
        <dbReference type="EMBL" id="KAL1891748.1"/>
    </source>
</evidence>
<evidence type="ECO:0000313" key="6">
    <source>
        <dbReference type="Proteomes" id="UP001583186"/>
    </source>
</evidence>
<accession>A0ABR3YVF5</accession>
<name>A0ABR3YVF5_9PEZI</name>
<evidence type="ECO:0000256" key="2">
    <source>
        <dbReference type="ARBA" id="ARBA00023002"/>
    </source>
</evidence>
<feature type="compositionally biased region" description="Basic and acidic residues" evidence="3">
    <location>
        <begin position="401"/>
        <end position="420"/>
    </location>
</feature>
<keyword evidence="1" id="KW-0521">NADP</keyword>
<reference evidence="5 6" key="1">
    <citation type="journal article" date="2024" name="IMA Fungus">
        <title>IMA Genome - F19 : A genome assembly and annotation guide to empower mycologists, including annotated draft genome sequences of Ceratocystis pirilliformis, Diaporthe australafricana, Fusarium ophioides, Paecilomyces lecythidis, and Sporothrix stenoceras.</title>
        <authorList>
            <person name="Aylward J."/>
            <person name="Wilson A.M."/>
            <person name="Visagie C.M."/>
            <person name="Spraker J."/>
            <person name="Barnes I."/>
            <person name="Buitendag C."/>
            <person name="Ceriani C."/>
            <person name="Del Mar Angel L."/>
            <person name="du Plessis D."/>
            <person name="Fuchs T."/>
            <person name="Gasser K."/>
            <person name="Kramer D."/>
            <person name="Li W."/>
            <person name="Munsamy K."/>
            <person name="Piso A."/>
            <person name="Price J.L."/>
            <person name="Sonnekus B."/>
            <person name="Thomas C."/>
            <person name="van der Nest A."/>
            <person name="van Dijk A."/>
            <person name="van Heerden A."/>
            <person name="van Vuuren N."/>
            <person name="Yilmaz N."/>
            <person name="Duong T.A."/>
            <person name="van der Merwe N.A."/>
            <person name="Wingfield M.J."/>
            <person name="Wingfield B.D."/>
        </authorList>
    </citation>
    <scope>NUCLEOTIDE SEQUENCE [LARGE SCALE GENOMIC DNA]</scope>
    <source>
        <strain evidence="5 6">CMW 5346</strain>
    </source>
</reference>
<dbReference type="EMBL" id="JAWCUI010000050">
    <property type="protein sequence ID" value="KAL1891748.1"/>
    <property type="molecule type" value="Genomic_DNA"/>
</dbReference>
<proteinExistence type="predicted"/>
<evidence type="ECO:0000256" key="3">
    <source>
        <dbReference type="SAM" id="MobiDB-lite"/>
    </source>
</evidence>
<dbReference type="InterPro" id="IPR013752">
    <property type="entry name" value="KPA_reductase"/>
</dbReference>
<feature type="region of interest" description="Disordered" evidence="3">
    <location>
        <begin position="383"/>
        <end position="432"/>
    </location>
</feature>
<keyword evidence="2" id="KW-0560">Oxidoreductase</keyword>
<keyword evidence="6" id="KW-1185">Reference proteome</keyword>
<comment type="caution">
    <text evidence="5">The sequence shown here is derived from an EMBL/GenBank/DDBJ whole genome shotgun (WGS) entry which is preliminary data.</text>
</comment>
<sequence>MSCVHSIRAFESIAHRINHRTTICLVQGGLGVAERLNELYFPDIPSRPTYLLAHMTHSLGYTDRPFTVVELEPGRMVFTRYTPADQIAEEVGPASTADHDFDADSATAAAEDDRDFDAIISDGENGASSRAPPQFVPELPPAQEMEFDSDEVLELERNNGMRLMYLLGVTPELGAGGYSIAAYLRYKLPELVYTAAVEPVATALDLAVSNAFWSNGHACSIMEDLVAEMVEVIKHLPETRSSKRLSDYVNSGELERKVHRMSFSLAHKEGRLLAPASNVVAASYSEVGETWGNKAPAQDPGSDVFCLMARRTALGQRTDIEFLNGYFVRRGKALGIACPMNEMIIKMVRAKRKDSMARPYNQVYPGSLGRPTPIPFVTPKGPFTPAAGKFGASPDSGYQEFLKDHEEQQRQQYGRDHEIGNEEEDQYSENWA</sequence>
<dbReference type="InterPro" id="IPR050838">
    <property type="entry name" value="Ketopantoate_reductase"/>
</dbReference>
<feature type="domain" description="Ketopantoate reductase C-terminal" evidence="4">
    <location>
        <begin position="314"/>
        <end position="351"/>
    </location>
</feature>
<evidence type="ECO:0000256" key="1">
    <source>
        <dbReference type="ARBA" id="ARBA00022857"/>
    </source>
</evidence>
<organism evidence="5 6">
    <name type="scientific">Sporothrix stenoceras</name>
    <dbReference type="NCBI Taxonomy" id="5173"/>
    <lineage>
        <taxon>Eukaryota</taxon>
        <taxon>Fungi</taxon>
        <taxon>Dikarya</taxon>
        <taxon>Ascomycota</taxon>
        <taxon>Pezizomycotina</taxon>
        <taxon>Sordariomycetes</taxon>
        <taxon>Sordariomycetidae</taxon>
        <taxon>Ophiostomatales</taxon>
        <taxon>Ophiostomataceae</taxon>
        <taxon>Sporothrix</taxon>
    </lineage>
</organism>
<gene>
    <name evidence="5" type="ORF">Sste5346_007498</name>
</gene>
<dbReference type="PANTHER" id="PTHR43765">
    <property type="entry name" value="2-DEHYDROPANTOATE 2-REDUCTASE-RELATED"/>
    <property type="match status" value="1"/>
</dbReference>
<dbReference type="Pfam" id="PF08546">
    <property type="entry name" value="ApbA_C"/>
    <property type="match status" value="1"/>
</dbReference>
<dbReference type="InterPro" id="IPR008927">
    <property type="entry name" value="6-PGluconate_DH-like_C_sf"/>
</dbReference>
<dbReference type="SUPFAM" id="SSF48179">
    <property type="entry name" value="6-phosphogluconate dehydrogenase C-terminal domain-like"/>
    <property type="match status" value="1"/>
</dbReference>
<feature type="compositionally biased region" description="Acidic residues" evidence="3">
    <location>
        <begin position="421"/>
        <end position="432"/>
    </location>
</feature>
<evidence type="ECO:0000259" key="4">
    <source>
        <dbReference type="Pfam" id="PF08546"/>
    </source>
</evidence>
<dbReference type="Proteomes" id="UP001583186">
    <property type="component" value="Unassembled WGS sequence"/>
</dbReference>
<protein>
    <recommendedName>
        <fullName evidence="4">Ketopantoate reductase C-terminal domain-containing protein</fullName>
    </recommendedName>
</protein>
<dbReference type="InterPro" id="IPR013328">
    <property type="entry name" value="6PGD_dom2"/>
</dbReference>
<dbReference type="PANTHER" id="PTHR43765:SF2">
    <property type="entry name" value="2-DEHYDROPANTOATE 2-REDUCTASE"/>
    <property type="match status" value="1"/>
</dbReference>
<dbReference type="Gene3D" id="1.10.1040.10">
    <property type="entry name" value="N-(1-d-carboxylethyl)-l-norvaline Dehydrogenase, domain 2"/>
    <property type="match status" value="1"/>
</dbReference>